<evidence type="ECO:0000313" key="5">
    <source>
        <dbReference type="Proteomes" id="UP000245802"/>
    </source>
</evidence>
<dbReference type="PANTHER" id="PTHR44591:SF3">
    <property type="entry name" value="RESPONSE REGULATORY DOMAIN-CONTAINING PROTEIN"/>
    <property type="match status" value="1"/>
</dbReference>
<dbReference type="SUPFAM" id="SSF52172">
    <property type="entry name" value="CheY-like"/>
    <property type="match status" value="1"/>
</dbReference>
<proteinExistence type="predicted"/>
<dbReference type="AlphaFoldDB" id="A0A2Z3GU47"/>
<dbReference type="Proteomes" id="UP000245802">
    <property type="component" value="Chromosome"/>
</dbReference>
<dbReference type="KEGG" id="gog:C1280_13635"/>
<dbReference type="SMART" id="SM00448">
    <property type="entry name" value="REC"/>
    <property type="match status" value="1"/>
</dbReference>
<evidence type="ECO:0000256" key="1">
    <source>
        <dbReference type="ARBA" id="ARBA00022553"/>
    </source>
</evidence>
<evidence type="ECO:0000313" key="4">
    <source>
        <dbReference type="EMBL" id="AWM37929.1"/>
    </source>
</evidence>
<dbReference type="EMBL" id="CP025958">
    <property type="protein sequence ID" value="AWM37929.1"/>
    <property type="molecule type" value="Genomic_DNA"/>
</dbReference>
<protein>
    <submittedName>
        <fullName evidence="4">Response regulator</fullName>
    </submittedName>
</protein>
<evidence type="ECO:0000256" key="2">
    <source>
        <dbReference type="PROSITE-ProRule" id="PRU00169"/>
    </source>
</evidence>
<dbReference type="OrthoDB" id="9802155at2"/>
<dbReference type="Pfam" id="PF00072">
    <property type="entry name" value="Response_reg"/>
    <property type="match status" value="1"/>
</dbReference>
<dbReference type="PROSITE" id="PS50110">
    <property type="entry name" value="RESPONSE_REGULATORY"/>
    <property type="match status" value="1"/>
</dbReference>
<keyword evidence="5" id="KW-1185">Reference proteome</keyword>
<dbReference type="GO" id="GO:0000160">
    <property type="term" value="P:phosphorelay signal transduction system"/>
    <property type="evidence" value="ECO:0007669"/>
    <property type="project" value="InterPro"/>
</dbReference>
<dbReference type="InterPro" id="IPR001789">
    <property type="entry name" value="Sig_transdc_resp-reg_receiver"/>
</dbReference>
<name>A0A2Z3GU47_9BACT</name>
<dbReference type="InterPro" id="IPR011006">
    <property type="entry name" value="CheY-like_superfamily"/>
</dbReference>
<reference evidence="4 5" key="1">
    <citation type="submission" date="2018-01" db="EMBL/GenBank/DDBJ databases">
        <title>G. obscuriglobus.</title>
        <authorList>
            <person name="Franke J."/>
            <person name="Blomberg W."/>
            <person name="Selmecki A."/>
        </authorList>
    </citation>
    <scope>NUCLEOTIDE SEQUENCE [LARGE SCALE GENOMIC DNA]</scope>
    <source>
        <strain evidence="4 5">DSM 5831</strain>
    </source>
</reference>
<accession>A0A2Z3GU47</accession>
<keyword evidence="1" id="KW-0597">Phosphoprotein</keyword>
<organism evidence="4 5">
    <name type="scientific">Gemmata obscuriglobus</name>
    <dbReference type="NCBI Taxonomy" id="114"/>
    <lineage>
        <taxon>Bacteria</taxon>
        <taxon>Pseudomonadati</taxon>
        <taxon>Planctomycetota</taxon>
        <taxon>Planctomycetia</taxon>
        <taxon>Gemmatales</taxon>
        <taxon>Gemmataceae</taxon>
        <taxon>Gemmata</taxon>
    </lineage>
</organism>
<dbReference type="CDD" id="cd00156">
    <property type="entry name" value="REC"/>
    <property type="match status" value="1"/>
</dbReference>
<gene>
    <name evidence="4" type="ORF">C1280_13635</name>
</gene>
<feature type="domain" description="Response regulatory" evidence="3">
    <location>
        <begin position="3"/>
        <end position="113"/>
    </location>
</feature>
<evidence type="ECO:0000259" key="3">
    <source>
        <dbReference type="PROSITE" id="PS50110"/>
    </source>
</evidence>
<sequence length="119" mass="12625">MPKLLLAEENAAVRKLATRVLAHAGYQITAVANRAAALAALLRSPPDCVAAILNQGARGLTGTEVIARIRSVHPALPILLISGGLEPPLDSHTRFLGKPFIPDKLVWEVAWLLAHSAIS</sequence>
<dbReference type="InterPro" id="IPR050595">
    <property type="entry name" value="Bact_response_regulator"/>
</dbReference>
<dbReference type="RefSeq" id="WP_071529259.1">
    <property type="nucleotide sequence ID" value="NZ_CP025958.1"/>
</dbReference>
<dbReference type="Gene3D" id="3.40.50.2300">
    <property type="match status" value="1"/>
</dbReference>
<dbReference type="PANTHER" id="PTHR44591">
    <property type="entry name" value="STRESS RESPONSE REGULATOR PROTEIN 1"/>
    <property type="match status" value="1"/>
</dbReference>
<comment type="caution">
    <text evidence="2">Lacks conserved residue(s) required for the propagation of feature annotation.</text>
</comment>